<comment type="caution">
    <text evidence="7">The sequence shown here is derived from an EMBL/GenBank/DDBJ whole genome shotgun (WGS) entry which is preliminary data.</text>
</comment>
<dbReference type="Gene3D" id="3.40.50.300">
    <property type="entry name" value="P-loop containing nucleotide triphosphate hydrolases"/>
    <property type="match status" value="1"/>
</dbReference>
<reference evidence="7 8" key="1">
    <citation type="journal article" date="2018" name="Gigascience">
        <title>Genomes of trombidid mites reveal novel predicted allergens and laterally-transferred genes associated with secondary metabolism.</title>
        <authorList>
            <person name="Dong X."/>
            <person name="Chaisiri K."/>
            <person name="Xia D."/>
            <person name="Armstrong S.D."/>
            <person name="Fang Y."/>
            <person name="Donnelly M.J."/>
            <person name="Kadowaki T."/>
            <person name="McGarry J.W."/>
            <person name="Darby A.C."/>
            <person name="Makepeace B.L."/>
        </authorList>
    </citation>
    <scope>NUCLEOTIDE SEQUENCE [LARGE SCALE GENOMIC DNA]</scope>
    <source>
        <strain evidence="7">UoL-WK</strain>
    </source>
</reference>
<dbReference type="GO" id="GO:0016020">
    <property type="term" value="C:membrane"/>
    <property type="evidence" value="ECO:0007669"/>
    <property type="project" value="UniProtKB-SubCell"/>
</dbReference>
<dbReference type="FunFam" id="3.40.50.300:FF:000222">
    <property type="entry name" value="RAB32, member RAS oncogene family"/>
    <property type="match status" value="1"/>
</dbReference>
<evidence type="ECO:0000313" key="8">
    <source>
        <dbReference type="Proteomes" id="UP000285301"/>
    </source>
</evidence>
<dbReference type="Proteomes" id="UP000285301">
    <property type="component" value="Unassembled WGS sequence"/>
</dbReference>
<dbReference type="PROSITE" id="PS51419">
    <property type="entry name" value="RAB"/>
    <property type="match status" value="1"/>
</dbReference>
<evidence type="ECO:0000256" key="3">
    <source>
        <dbReference type="ARBA" id="ARBA00023134"/>
    </source>
</evidence>
<dbReference type="PANTHER" id="PTHR47981:SF39">
    <property type="entry name" value="RAS-RELATED PROTEIN RAB"/>
    <property type="match status" value="1"/>
</dbReference>
<dbReference type="SMART" id="SM00173">
    <property type="entry name" value="RAS"/>
    <property type="match status" value="1"/>
</dbReference>
<dbReference type="Pfam" id="PF00071">
    <property type="entry name" value="Ras"/>
    <property type="match status" value="1"/>
</dbReference>
<sequence>MWIRCRELIYSSINPVKSPQDTSKEFQLKILIIGEPYAGKTSFITRYVHQKFSDMYRATVGVDFALKIVQWNADTVIKLQLWDIAGQERFADMTRIFYKDGVGACIVTDISNPASFEKVIAWKRDLDKKVTNPDGSSVPCILLANKCDLLNEEEMKSCDFMNDFCVKHKFISWFFTSAKDNLNIDKSMEFLLNEVRKVENKLIESL</sequence>
<evidence type="ECO:0000256" key="1">
    <source>
        <dbReference type="ARBA" id="ARBA00006270"/>
    </source>
</evidence>
<evidence type="ECO:0000256" key="4">
    <source>
        <dbReference type="ARBA" id="ARBA00023288"/>
    </source>
</evidence>
<evidence type="ECO:0000256" key="6">
    <source>
        <dbReference type="RuleBase" id="RU367128"/>
    </source>
</evidence>
<dbReference type="PRINTS" id="PR00449">
    <property type="entry name" value="RASTRNSFRMNG"/>
</dbReference>
<keyword evidence="6" id="KW-0472">Membrane</keyword>
<comment type="function">
    <text evidence="6">The small GTPases Rab are key regulators in vesicle trafficking.</text>
</comment>
<name>A0A443RP28_9ACAR</name>
<dbReference type="GO" id="GO:0005770">
    <property type="term" value="C:late endosome"/>
    <property type="evidence" value="ECO:0007669"/>
    <property type="project" value="TreeGrafter"/>
</dbReference>
<evidence type="ECO:0000256" key="5">
    <source>
        <dbReference type="ARBA" id="ARBA00023289"/>
    </source>
</evidence>
<comment type="similarity">
    <text evidence="1 6">Belongs to the small GTPase superfamily. Rab family.</text>
</comment>
<dbReference type="InterPro" id="IPR030697">
    <property type="entry name" value="Rab29/Rab38/Rab32"/>
</dbReference>
<dbReference type="GO" id="GO:0045335">
    <property type="term" value="C:phagocytic vesicle"/>
    <property type="evidence" value="ECO:0007669"/>
    <property type="project" value="TreeGrafter"/>
</dbReference>
<dbReference type="OrthoDB" id="245989at2759"/>
<dbReference type="AlphaFoldDB" id="A0A443RP28"/>
<comment type="subcellular location">
    <subcellularLocation>
        <location evidence="6">Membrane</location>
        <topology evidence="6">Lipid-anchor</topology>
    </subcellularLocation>
</comment>
<dbReference type="SMART" id="SM00174">
    <property type="entry name" value="RHO"/>
    <property type="match status" value="1"/>
</dbReference>
<dbReference type="NCBIfam" id="TIGR00231">
    <property type="entry name" value="small_GTP"/>
    <property type="match status" value="1"/>
</dbReference>
<proteinExistence type="inferred from homology"/>
<dbReference type="InterPro" id="IPR027417">
    <property type="entry name" value="P-loop_NTPase"/>
</dbReference>
<dbReference type="GO" id="GO:0005525">
    <property type="term" value="F:GTP binding"/>
    <property type="evidence" value="ECO:0007669"/>
    <property type="project" value="UniProtKB-UniRule"/>
</dbReference>
<dbReference type="GO" id="GO:0008333">
    <property type="term" value="P:endosome to lysosome transport"/>
    <property type="evidence" value="ECO:0007669"/>
    <property type="project" value="TreeGrafter"/>
</dbReference>
<dbReference type="SUPFAM" id="SSF52540">
    <property type="entry name" value="P-loop containing nucleoside triphosphate hydrolases"/>
    <property type="match status" value="1"/>
</dbReference>
<evidence type="ECO:0000313" key="7">
    <source>
        <dbReference type="EMBL" id="RWS17049.1"/>
    </source>
</evidence>
<keyword evidence="3 6" id="KW-0342">GTP-binding</keyword>
<organism evidence="7 8">
    <name type="scientific">Dinothrombium tinctorium</name>
    <dbReference type="NCBI Taxonomy" id="1965070"/>
    <lineage>
        <taxon>Eukaryota</taxon>
        <taxon>Metazoa</taxon>
        <taxon>Ecdysozoa</taxon>
        <taxon>Arthropoda</taxon>
        <taxon>Chelicerata</taxon>
        <taxon>Arachnida</taxon>
        <taxon>Acari</taxon>
        <taxon>Acariformes</taxon>
        <taxon>Trombidiformes</taxon>
        <taxon>Prostigmata</taxon>
        <taxon>Anystina</taxon>
        <taxon>Parasitengona</taxon>
        <taxon>Trombidioidea</taxon>
        <taxon>Trombidiidae</taxon>
        <taxon>Dinothrombium</taxon>
    </lineage>
</organism>
<accession>A0A443RP28</accession>
<dbReference type="GO" id="GO:0005764">
    <property type="term" value="C:lysosome"/>
    <property type="evidence" value="ECO:0007669"/>
    <property type="project" value="TreeGrafter"/>
</dbReference>
<keyword evidence="2 6" id="KW-0547">Nucleotide-binding</keyword>
<dbReference type="GO" id="GO:0005802">
    <property type="term" value="C:trans-Golgi network"/>
    <property type="evidence" value="ECO:0007669"/>
    <property type="project" value="UniProtKB-UniRule"/>
</dbReference>
<protein>
    <recommendedName>
        <fullName evidence="6">Ras-related protein Rab</fullName>
    </recommendedName>
</protein>
<dbReference type="STRING" id="1965070.A0A443RP28"/>
<dbReference type="EMBL" id="NCKU01000128">
    <property type="protein sequence ID" value="RWS17049.1"/>
    <property type="molecule type" value="Genomic_DNA"/>
</dbReference>
<keyword evidence="8" id="KW-1185">Reference proteome</keyword>
<dbReference type="PROSITE" id="PS51421">
    <property type="entry name" value="RAS"/>
    <property type="match status" value="1"/>
</dbReference>
<evidence type="ECO:0000256" key="2">
    <source>
        <dbReference type="ARBA" id="ARBA00022741"/>
    </source>
</evidence>
<keyword evidence="4 6" id="KW-0449">Lipoprotein</keyword>
<dbReference type="GO" id="GO:0003924">
    <property type="term" value="F:GTPase activity"/>
    <property type="evidence" value="ECO:0007669"/>
    <property type="project" value="UniProtKB-UniRule"/>
</dbReference>
<keyword evidence="5 6" id="KW-0636">Prenylation</keyword>
<gene>
    <name evidence="7" type="ORF">B4U79_10942</name>
</gene>
<dbReference type="PANTHER" id="PTHR47981">
    <property type="entry name" value="RAB FAMILY"/>
    <property type="match status" value="1"/>
</dbReference>
<dbReference type="SMART" id="SM00175">
    <property type="entry name" value="RAB"/>
    <property type="match status" value="1"/>
</dbReference>
<dbReference type="InterPro" id="IPR005225">
    <property type="entry name" value="Small_GTP-bd"/>
</dbReference>
<dbReference type="GO" id="GO:0090385">
    <property type="term" value="P:phagosome-lysosome fusion"/>
    <property type="evidence" value="ECO:0007669"/>
    <property type="project" value="TreeGrafter"/>
</dbReference>
<dbReference type="CDD" id="cd04107">
    <property type="entry name" value="Rab32_Rab38"/>
    <property type="match status" value="1"/>
</dbReference>
<dbReference type="InterPro" id="IPR001806">
    <property type="entry name" value="Small_GTPase"/>
</dbReference>